<dbReference type="Pfam" id="PF05860">
    <property type="entry name" value="TPS"/>
    <property type="match status" value="1"/>
</dbReference>
<dbReference type="InterPro" id="IPR025968">
    <property type="entry name" value="YwqJ_deaminase"/>
</dbReference>
<dbReference type="SMART" id="SM00912">
    <property type="entry name" value="Haemagg_act"/>
    <property type="match status" value="1"/>
</dbReference>
<comment type="caution">
    <text evidence="2">The sequence shown here is derived from an EMBL/GenBank/DDBJ whole genome shotgun (WGS) entry which is preliminary data.</text>
</comment>
<name>A0AAP4R7K9_9BURK</name>
<dbReference type="RefSeq" id="WP_105817191.1">
    <property type="nucleotide sequence ID" value="NZ_CADEUY010000006.1"/>
</dbReference>
<dbReference type="NCBIfam" id="TIGR01731">
    <property type="entry name" value="fil_hemag_20aa"/>
    <property type="match status" value="8"/>
</dbReference>
<dbReference type="Gene3D" id="2.160.20.10">
    <property type="entry name" value="Single-stranded right-handed beta-helix, Pectin lyase-like"/>
    <property type="match status" value="1"/>
</dbReference>
<gene>
    <name evidence="2" type="ORF">QZM56_27585</name>
</gene>
<organism evidence="2 3">
    <name type="scientific">Burkholderia contaminans</name>
    <dbReference type="NCBI Taxonomy" id="488447"/>
    <lineage>
        <taxon>Bacteria</taxon>
        <taxon>Pseudomonadati</taxon>
        <taxon>Pseudomonadota</taxon>
        <taxon>Betaproteobacteria</taxon>
        <taxon>Burkholderiales</taxon>
        <taxon>Burkholderiaceae</taxon>
        <taxon>Burkholderia</taxon>
        <taxon>Burkholderia cepacia complex</taxon>
    </lineage>
</organism>
<dbReference type="InterPro" id="IPR010069">
    <property type="entry name" value="CdiA_FHA1_rpt"/>
</dbReference>
<feature type="domain" description="Filamentous haemagglutinin FhaB/tRNA nuclease CdiA-like TPS" evidence="1">
    <location>
        <begin position="132"/>
        <end position="255"/>
    </location>
</feature>
<proteinExistence type="predicted"/>
<evidence type="ECO:0000313" key="2">
    <source>
        <dbReference type="EMBL" id="MDN7568281.1"/>
    </source>
</evidence>
<dbReference type="PROSITE" id="PS51318">
    <property type="entry name" value="TAT"/>
    <property type="match status" value="1"/>
</dbReference>
<dbReference type="NCBIfam" id="TIGR01901">
    <property type="entry name" value="adhes_NPXG"/>
    <property type="match status" value="1"/>
</dbReference>
<dbReference type="Pfam" id="PF14431">
    <property type="entry name" value="YwqJ-deaminase"/>
    <property type="match status" value="1"/>
</dbReference>
<dbReference type="InterPro" id="IPR006311">
    <property type="entry name" value="TAT_signal"/>
</dbReference>
<dbReference type="InterPro" id="IPR008638">
    <property type="entry name" value="FhaB/CdiA-like_TPS"/>
</dbReference>
<protein>
    <submittedName>
        <fullName evidence="2">Filamentous hemagglutinin N-terminal domain-containing protein</fullName>
    </submittedName>
</protein>
<sequence>MNTSKRKVLQQLAAAGAARIGARARSAADAPRFLAVAPVVHPYRWWQRATCAIVALAMFIGPITVTVEQGRGAAGVLGAGNRRMDDETWQRVLDLASLRVRLSMRIAAAAPIVDPTAPISFQPAITQSTGAGGGVPVVNITAPNAAGISLNQYQQFNIDPVGLILNNSLMSGTSLTGGNVQANANLNGRTASVIVNQVTSTGNAYASMLNGPLEVFGAPATVVIANPNGITTRGTGFTNTIGVTLSTGAPQFLGSVGGTATDFANAKAIGYNVTGGHLQIEGNAGVNGPGAGIEGTVGTIDLIGETIGINAPLYAGTRINAIAGRQFVAPTAADAYGTTYGTASNGAANSAAAINAANGGANRSLAIDATAFGAMTAGQIQVISTAAGMGVRADAQLAANAGDLTMSSNGDVSVAGSAAQRQATVQSSGNVSMTGAHLGVGGYAISASGDVTSTGAIQSGGKLAITAGGNVNVANAQANGDVSIAGGPNVTLGDVQTGGALAVAAQGGTGGDVTLNGTALAVAGTSLRASRDIRVNGRLDSSTIDASAQRSIALAGPVNASGDLTLTARDGDLATTARVASGGNLSASAGHDVAASGALLANGDVSVRAGNSASVGDIHAGGAIELSAQGAAGGGDLAFNGNTQATGATRIASARDITVNGTLTGGSTLALDARRDVTVDAEGTVQSAGDLALTARTGSVTSNGTLTGASNLSVQGAQDVALLGTTGAAGDAAVSAGRDVTVGGTLSGRGGARIDAGRDIVLGGSTGFVKDVQAQAGRNLSMTGSLAATNVTLGSGQSMTLHDVQSSAALQANAQNGALTIDGTVTSLSTTQLGSGGDTAVTGTLQSKSRLDVVSGGNVAIAGQVNTLSTGTFRAGNRFSVDGTLQTTGSLDIANGGDASIAGTVNALSDAVLASSGGATVNGLLQSAGPLALTGGANTSIGGTVLSTDDVTLTNAAGSLTSTGTIQAGRDLLIDAAHAVDLGKQQTIAQRDLTVRAGGDLTANGAVVSQRNGMLNAGGTLGGAASIAFGQAATLQSGGDTRLTGSLRGDTVQTQAGGSALLHDVQAVSSMSLAATQDLATTGNLIGNATTTLQAGRDLGVSGAVQSSQTLTLAAGRDVATTGALRTDQDLHVHAGNNAAIGDMQVGTVLDVKSQGTAGGGDVTLNGNAVVAGVTNVQAARDIVVNGSLTGATQVALSAQRDIGVNGSGAVRAIGDLALTATTGSIASAGTLNGAGALTANAAQDVALTGTTVFTGDTTVTAGHDVTVGGTLAGRGGARVDAGRDIALGGSAGFLKDVQAQAGRNLSMTGSLAGTNVTLGSGQSMTLHDVQSSSALQANAQNGTLTVDGTVTSLSTAQLKSGSDTTVTGTLQSAGHLDLTSGGNLGIGGTVSALSDAAVTSSGAASVNGLLQSAGPLTLTSGANTSIGGAVLSTGDVTLKNAAGALTSTGTIQAGRDLLIDAAHAVDLGTQQTTAQRDLTVRAGGDLIANGTVIGQRNGVLNAGGAMGGAAAIAFGQAATLQSGGDTRLTGSLRGDTVQIQAGGAASLHDVTAAATMSLTAAQDLATTGTVVAGSTAALQAGGNLGIGGVMQAVGDIALTATSGSVSTSGPIAGNGAIDMQAGTDILLNGTVGAARGMSLNAARDVSTTQALNVLANDLRITAGNNAGVADVQAGGALSVTARNGDAAFNGTAAALGETTVTAGRDVVVRGTLAGGGDGTSATHAPTSVQAGRDVQVTGMLAGGATLGVNAARDVTIGNAGQVQAAGDMTLAAGAGNVTSQGTLAAERNVVLTAATDVSLTGKTSIGGDAALTAGHDLTLDGSVVGKGGATLNAGHDVAIGGSTVFANDVTAKADNDLAVTGALQGQAVSLSAARSIALKDVQSNAALTVNAKGGALTIDGTVNSLAGGTLNAAGDLTVNGALQAAGSLNAASGGTLAINGAVNALADATLHSGADLNVNGTLHAGGPLAASSNGALSVGGKLDAATDAALSAARGLVVDGTVNAGRQLDMTSGGPATLRGVVNAAGAGVLRSDGDITVNGTLQAAGPLDVIGGGNTTVAGALVSSGDMTLRNAAGTLTSTGTLQSGGNLSADAAGTIDLGQGRTTALGDLTANAGRDLRADGTVIAQGRGTLTAGGAIGGAGALAFGGAATLQSGGDTLLTGSLRGDKVDVNAGGHATLHDVTAGASMTLASAGNLRTTGAVTGNADVLLRAGGDIDHGGVLQAIGNATFDARGGHVASTGSIATNGALAVKAGTDIALGGKTASALDIALTAGRDIALGGSLTSGGAFDATAGGNAGIAGTVLAIGDTHVGAANDIDVTGKLEGHGAGTLGAGRDLTGAGTIAFAQAATLDAGRDVVQGGLVQGHTVAVTAAGNASVTNVQADDTLSLRANGTRTDTGPGNLTINGTAAAGGRIDAVAAQDVSVPGKLQGATSVGIDAGRNAVIGGAVQSGGAMTIAAHAGDLAATGGINSGATLDVTTGRDLLLGATTSAVGDMALTAGRDLNAGSGLLIGDANGTLRAARDIVGAGKQSFLQGAFDAAAQRNATVDGLVQAKGVRVQGGNDASVNDVVSATTLDLKALGNAGGGDAVVRGTAQAAGAASVTAAHDVRVTGTLANGAAQTLSAGNDVVVSGTSQSAGDMKVAASGGNVQLNGMTTSGGALDVRAGVDAQLNGTIAAAGTTTVQAGRDIGIGGSLAGQAGGALTAARDITGAGSVAFGQAATLAASHDIALSGALQGASVSVTGGNNVGLAGVQAVSGDLSVAANGNAGGGDVTLGGAVTALGAFSLQAARDVNVNHAINAGAATDIKAARNVALADVNTAGDLSVTASNGSAGAANVTARGNLNVTAGQAITLSGQTVSGGNATLASGGDMTLVGSIAAQQAGTLTAGGSIDAASIAFGKQATVSAANGIAVKGGVATDGDLAMTAGNDLAIGSAQAGGAIDLRAQGHNGAGDVVVNGGMTSGKATTIAAVRDVVIAGGVGSGASLTAGAGRSLGIAGAIRSNADTSLSATHGNLVVGGDFVSVGNFGARAGGTLALLTGGLANGDTTLTSGGAMTLGGALFGLGGANLDAGGAITGGSALTFGKDIGVTSGAGVTLGAIQGAGKFTATSTGDLSLGATTAVGGVSATSQAGSVAVNGALQSGGNVQIQAANNAQVTGAVSSMGTVNVNGVNGNVTLAGVSSNGDTTLHAGQNLTLGGSSVVAGQLGVSGGNVTLNGTVTGSKNVTVSAQGTVDAGNATIVASQNLQMNGANVTLGDATVGGALTAQASNQLTLAGGHAVNVVGNAALTSQNGLYNAAHVLAGSLNVSAPNLTNAAGASLASIGATTINASNFTNAGLVNGTTTNVTVGGGLTNVGGSLMAVDALGINAGSLNNQSGIIFAGNPSVGTGATGDVSLTVNGGNGAFYNAGGQLLAQRNMGINVANMTFDPLQGTISQGGNLSITAGYVNIGGTWNYGGQSVALTGLNGIANYGTMTGTAALTLSSGGGTFENHGQVSGRDVTFNGTLNNAAGAVMHADNVLTLNGNTTNRGTVEAGSVLNVSGWDYDNQGATTQSRGDANFNLGGSLFNTGGSIFAGRNIGVSATQVINDQTAPQGAVTTTTQVSDPALLMSGSVGTVTVGYENVKNGDHGYVQAAYKTLPATLGGLLAPTGSTTNSSLMTASAPVATSGTVTFYQYYVQTGTNDHGVSQSSNYWFVGTGPGAGALKSATFTLPTVYQTTTTQQAGTSGVISAGGSISLTAGNLSNKGGQIAAQGDIALNVQSLSNGAVAPTMTVNNSTYVDQAQYANFLAQLAALGTIGVQGTGNPTGAFNCDGGNYCQVGSPYLPTTFQINKGTAAPAATGTVTFTTPTGMIAAGSNLTIGGGNLINQGLLYAGNNVGIASGTLTNQGGNQQNYASQVGCASGVPNSACGNAGQPRGNNPTTTTFSYAQNNATIYAGHDLVIAAGQINNTYGNLLAGHDIVIGGVGSTAGSTTPAQSLNNTSGNIVAGNDIKLNVSGAITNNLPPPVPVHENYGKQEKYSGCMTAGGYKESYCEGYVDQQSGSSSVISAGNNLQVSAGSLTNIGSLIAAGNNATISVAGPVVNEAQVLNAYWHSHWVQETGMFSSDKRHDIWACGTPEQCKTLYGSAYTGTGGTIDPPMPVGNIAATIQAPNLSISSGGQIQNVGNVLGTSVSLSGQKLINGITTPNTYTPQVGAPQRVITLSPVTLPGLNLSIPRAVGMGTLPTPVAGKASYVNESLGGSGLLGAQDLLNNLPPNLQPSSTLFYFNPQEENLLLQQAALQQTGKSSFVDGLSYDSKHNKSVTEQEKEYLYGNALDYSKSHGLQLGAALTQEQINTLDKPMLWYVEQTVPDPTCHATGTASCPTITALMPQVYLSPNTTAMSAGGNIAGTDVALKFNQDGNGSILNTGSITASGTLSVDTHTLTNQANQVNVGEIWQKVDGGYLNTTGTVVQPGGFMSAANMELNVQALNQIGGALQKLTADGTIDQAGTQQALAALQQQLGGNFTQTAVSDNLHQDFVKEGGSFGMTQIFSMVVAVAAAIMMQPEISAAIASMSGAAEAATTAAFMAAQQGLTGAAITAAASAAGGSLAVGGLANTMIAVGLSSFASSALGQVVASGKVDFGASLKNGLIGAVTAGLTNGITFDSGSFGFSANAAVEGSAPSLSALAGVQTTGNALVPQAGAAAGSLPTAALAMSANAAIQAGTQTLIGGGSFLDSLRDSFVRDAAAAGAYAIGNAKVAGDFGDGLSETLVHMASHAALGCAAGAATGEGCGGGAIGGAVSAVATSTLVDQAGGAATLTSGQRAAIAGVSTLLGGLTAGLAGENAQGGAAAAQNEALNNGLADHGMPANPLRKALDIACGGGTKPCDPKLLQTLMQAQGANADQASAMMNAAAPYVGGALGGVLGGVLFGPGIAAGCVANAVLCANELTILAAEVYAGLNGMPVGTGASVLTGVSSPAAMGSAVSVEARALGEARLLIAEGSKNPAVSVGGAAALGIQTPPFSNILAKVPTFPGVKMSADGDTFVIVDQGKFMDAIAGEYGRSGQKLNGQTVRQIEGYIASHDSFPTMAGIPGLHAEVQSLNYIYNAVPNPATLNLADISIATIKLGRSSAAGTQGGAFTACQNCSGIIPPKVNVITGRQ</sequence>
<dbReference type="Proteomes" id="UP001172109">
    <property type="component" value="Unassembled WGS sequence"/>
</dbReference>
<dbReference type="InterPro" id="IPR011050">
    <property type="entry name" value="Pectin_lyase_fold/virulence"/>
</dbReference>
<reference evidence="2" key="1">
    <citation type="submission" date="2023-07" db="EMBL/GenBank/DDBJ databases">
        <title>A collection of bacterial strains from the Burkholderia cepacia Research Laboratory and Repository.</title>
        <authorList>
            <person name="Lipuma J."/>
            <person name="Spilker T."/>
            <person name="Caverly L."/>
        </authorList>
    </citation>
    <scope>NUCLEOTIDE SEQUENCE</scope>
    <source>
        <strain evidence="2">AU44979</strain>
    </source>
</reference>
<evidence type="ECO:0000259" key="1">
    <source>
        <dbReference type="SMART" id="SM00912"/>
    </source>
</evidence>
<dbReference type="EMBL" id="JAUJQS010000024">
    <property type="protein sequence ID" value="MDN7568281.1"/>
    <property type="molecule type" value="Genomic_DNA"/>
</dbReference>
<dbReference type="InterPro" id="IPR012334">
    <property type="entry name" value="Pectin_lyas_fold"/>
</dbReference>
<accession>A0AAP4R7K9</accession>
<dbReference type="SUPFAM" id="SSF51126">
    <property type="entry name" value="Pectin lyase-like"/>
    <property type="match status" value="1"/>
</dbReference>
<evidence type="ECO:0000313" key="3">
    <source>
        <dbReference type="Proteomes" id="UP001172109"/>
    </source>
</evidence>